<protein>
    <recommendedName>
        <fullName evidence="5">DUF3299 domain-containing protein</fullName>
    </recommendedName>
</protein>
<evidence type="ECO:0000313" key="4">
    <source>
        <dbReference type="Proteomes" id="UP000245754"/>
    </source>
</evidence>
<dbReference type="AlphaFoldDB" id="A0A316EV76"/>
<name>A0A316EV76_9BURK</name>
<feature type="transmembrane region" description="Helical" evidence="2">
    <location>
        <begin position="38"/>
        <end position="60"/>
    </location>
</feature>
<dbReference type="InterPro" id="IPR021727">
    <property type="entry name" value="DUF3299"/>
</dbReference>
<dbReference type="Gene3D" id="2.40.50.870">
    <property type="entry name" value="Protein of unknown function (DUF3299)"/>
    <property type="match status" value="1"/>
</dbReference>
<gene>
    <name evidence="3" type="ORF">C7419_10286</name>
</gene>
<comment type="caution">
    <text evidence="3">The sequence shown here is derived from an EMBL/GenBank/DDBJ whole genome shotgun (WGS) entry which is preliminary data.</text>
</comment>
<evidence type="ECO:0008006" key="5">
    <source>
        <dbReference type="Google" id="ProtNLM"/>
    </source>
</evidence>
<accession>A0A316EV76</accession>
<dbReference type="EMBL" id="QGGT01000002">
    <property type="protein sequence ID" value="PWK34813.1"/>
    <property type="molecule type" value="Genomic_DNA"/>
</dbReference>
<keyword evidence="4" id="KW-1185">Reference proteome</keyword>
<keyword evidence="2" id="KW-0472">Membrane</keyword>
<feature type="compositionally biased region" description="Low complexity" evidence="1">
    <location>
        <begin position="68"/>
        <end position="81"/>
    </location>
</feature>
<sequence>MARAWKPIPVDVPPPRDARPGPAVPETPKTSRGPRLSAPLLATAAIVLCTAAVVAGAYWLRSAPQRPTPAATSTTVAAAQPSIPESPPASGTPTGNFRDIDWQALLPKGWDPMAPFKGLKLDEMEDNDPRAEAAMDKARKFWQTAPIEPSLDGAAVRLPGFVVSLDGEGEAIREFLLVPYFGACIHVPPPPANQVVHVRTNRPLEGLRTMDTVWIRGTLRVERAETMMGEAGYGMKDAMLEPYRP</sequence>
<reference evidence="3 4" key="1">
    <citation type="submission" date="2018-05" db="EMBL/GenBank/DDBJ databases">
        <title>Genomic Encyclopedia of Type Strains, Phase IV (KMG-V): Genome sequencing to study the core and pangenomes of soil and plant-associated prokaryotes.</title>
        <authorList>
            <person name="Whitman W."/>
        </authorList>
    </citation>
    <scope>NUCLEOTIDE SEQUENCE [LARGE SCALE GENOMIC DNA]</scope>
    <source>
        <strain evidence="3 4">SLV-132</strain>
    </source>
</reference>
<organism evidence="3 4">
    <name type="scientific">Cupriavidus plantarum</name>
    <dbReference type="NCBI Taxonomy" id="942865"/>
    <lineage>
        <taxon>Bacteria</taxon>
        <taxon>Pseudomonadati</taxon>
        <taxon>Pseudomonadota</taxon>
        <taxon>Betaproteobacteria</taxon>
        <taxon>Burkholderiales</taxon>
        <taxon>Burkholderiaceae</taxon>
        <taxon>Cupriavidus</taxon>
    </lineage>
</organism>
<dbReference type="Proteomes" id="UP000245754">
    <property type="component" value="Unassembled WGS sequence"/>
</dbReference>
<proteinExistence type="predicted"/>
<keyword evidence="2" id="KW-1133">Transmembrane helix</keyword>
<feature type="region of interest" description="Disordered" evidence="1">
    <location>
        <begin position="1"/>
        <end position="35"/>
    </location>
</feature>
<dbReference type="Pfam" id="PF11736">
    <property type="entry name" value="DUF3299"/>
    <property type="match status" value="1"/>
</dbReference>
<keyword evidence="2" id="KW-0812">Transmembrane</keyword>
<feature type="region of interest" description="Disordered" evidence="1">
    <location>
        <begin position="65"/>
        <end position="98"/>
    </location>
</feature>
<evidence type="ECO:0000256" key="2">
    <source>
        <dbReference type="SAM" id="Phobius"/>
    </source>
</evidence>
<evidence type="ECO:0000313" key="3">
    <source>
        <dbReference type="EMBL" id="PWK34813.1"/>
    </source>
</evidence>
<evidence type="ECO:0000256" key="1">
    <source>
        <dbReference type="SAM" id="MobiDB-lite"/>
    </source>
</evidence>